<keyword evidence="2" id="KW-1185">Reference proteome</keyword>
<sequence length="127" mass="14798">MLKFPLELMDLRTVRNTDVFTYADFVFVSLLDKCHSLYGTSIEHQNKKDFSYVVRTVKLLFRDYRVVWVDKKDSPHTRVATLPETTKAGYSLEYSLTSHGDVSWTVRLIDSQKIICSGIFPPWEKLC</sequence>
<evidence type="ECO:0000313" key="1">
    <source>
        <dbReference type="EMBL" id="CAD5236119.1"/>
    </source>
</evidence>
<gene>
    <name evidence="1" type="ORF">LLCLJKAH_00130</name>
</gene>
<protein>
    <submittedName>
        <fullName evidence="1">Uncharacterized protein</fullName>
    </submittedName>
</protein>
<name>A0A7R8R6E9_9CAUD</name>
<proteinExistence type="predicted"/>
<dbReference type="Proteomes" id="UP000596247">
    <property type="component" value="Chromosome"/>
</dbReference>
<organism evidence="1 2">
    <name type="scientific">Klebsiella phage vB_KvM-Eowyn</name>
    <dbReference type="NCBI Taxonomy" id="2762819"/>
    <lineage>
        <taxon>Viruses</taxon>
        <taxon>Duplodnaviria</taxon>
        <taxon>Heunggongvirae</taxon>
        <taxon>Uroviricota</taxon>
        <taxon>Caudoviricetes</taxon>
        <taxon>Chimalliviridae</taxon>
        <taxon>Eowynvirus</taxon>
        <taxon>Eowynvirus eowyn</taxon>
    </lineage>
</organism>
<accession>A0A7R8R6E9</accession>
<dbReference type="EMBL" id="LR881104">
    <property type="protein sequence ID" value="CAD5236119.1"/>
    <property type="molecule type" value="Genomic_DNA"/>
</dbReference>
<reference evidence="1 2" key="1">
    <citation type="submission" date="2020-09" db="EMBL/GenBank/DDBJ databases">
        <authorList>
            <person name="Jameson E."/>
        </authorList>
    </citation>
    <scope>NUCLEOTIDE SEQUENCE [LARGE SCALE GENOMIC DNA]</scope>
</reference>
<evidence type="ECO:0000313" key="2">
    <source>
        <dbReference type="Proteomes" id="UP000596247"/>
    </source>
</evidence>